<comment type="similarity">
    <text evidence="6">Belongs to the TRAFAC class myosin-kinesin ATPase superfamily. Kinesin family.</text>
</comment>
<reference evidence="9" key="1">
    <citation type="submission" date="2013-12" db="EMBL/GenBank/DDBJ databases">
        <title>The Genome Sequence of Aphanomyces invadans NJM9701.</title>
        <authorList>
            <consortium name="The Broad Institute Genomics Platform"/>
            <person name="Russ C."/>
            <person name="Tyler B."/>
            <person name="van West P."/>
            <person name="Dieguez-Uribeondo J."/>
            <person name="Young S.K."/>
            <person name="Zeng Q."/>
            <person name="Gargeya S."/>
            <person name="Fitzgerald M."/>
            <person name="Abouelleil A."/>
            <person name="Alvarado L."/>
            <person name="Chapman S.B."/>
            <person name="Gainer-Dewar J."/>
            <person name="Goldberg J."/>
            <person name="Griggs A."/>
            <person name="Gujja S."/>
            <person name="Hansen M."/>
            <person name="Howarth C."/>
            <person name="Imamovic A."/>
            <person name="Ireland A."/>
            <person name="Larimer J."/>
            <person name="McCowan C."/>
            <person name="Murphy C."/>
            <person name="Pearson M."/>
            <person name="Poon T.W."/>
            <person name="Priest M."/>
            <person name="Roberts A."/>
            <person name="Saif S."/>
            <person name="Shea T."/>
            <person name="Sykes S."/>
            <person name="Wortman J."/>
            <person name="Nusbaum C."/>
            <person name="Birren B."/>
        </authorList>
    </citation>
    <scope>NUCLEOTIDE SEQUENCE [LARGE SCALE GENOMIC DNA]</scope>
    <source>
        <strain evidence="9">NJM9701</strain>
    </source>
</reference>
<dbReference type="EMBL" id="KI913952">
    <property type="protein sequence ID" value="ETW10540.1"/>
    <property type="molecule type" value="Genomic_DNA"/>
</dbReference>
<evidence type="ECO:0000313" key="9">
    <source>
        <dbReference type="EMBL" id="ETW10540.1"/>
    </source>
</evidence>
<name>A0A024UX41_9STRA</name>
<dbReference type="eggNOG" id="KOG0244">
    <property type="taxonomic scope" value="Eukaryota"/>
</dbReference>
<accession>A0A024UX41</accession>
<feature type="compositionally biased region" description="Polar residues" evidence="7">
    <location>
        <begin position="434"/>
        <end position="460"/>
    </location>
</feature>
<keyword evidence="3 6" id="KW-0547">Nucleotide-binding</keyword>
<dbReference type="InterPro" id="IPR001752">
    <property type="entry name" value="Kinesin_motor_dom"/>
</dbReference>
<dbReference type="PANTHER" id="PTHR47969">
    <property type="entry name" value="CHROMOSOME-ASSOCIATED KINESIN KIF4A-RELATED"/>
    <property type="match status" value="1"/>
</dbReference>
<feature type="region of interest" description="Disordered" evidence="7">
    <location>
        <begin position="419"/>
        <end position="469"/>
    </location>
</feature>
<dbReference type="GO" id="GO:0003777">
    <property type="term" value="F:microtubule motor activity"/>
    <property type="evidence" value="ECO:0007669"/>
    <property type="project" value="InterPro"/>
</dbReference>
<dbReference type="RefSeq" id="XP_008861958.1">
    <property type="nucleotide sequence ID" value="XM_008863736.1"/>
</dbReference>
<dbReference type="RefSeq" id="XP_008861959.1">
    <property type="nucleotide sequence ID" value="XM_008863737.1"/>
</dbReference>
<dbReference type="GO" id="GO:0008017">
    <property type="term" value="F:microtubule binding"/>
    <property type="evidence" value="ECO:0007669"/>
    <property type="project" value="InterPro"/>
</dbReference>
<comment type="subcellular location">
    <subcellularLocation>
        <location evidence="1">Cytoplasm</location>
    </subcellularLocation>
</comment>
<keyword evidence="6" id="KW-0505">Motor protein</keyword>
<feature type="domain" description="Kinesin motor" evidence="8">
    <location>
        <begin position="4"/>
        <end position="380"/>
    </location>
</feature>
<dbReference type="GO" id="GO:0005737">
    <property type="term" value="C:cytoplasm"/>
    <property type="evidence" value="ECO:0007669"/>
    <property type="project" value="UniProtKB-SubCell"/>
</dbReference>
<dbReference type="InterPro" id="IPR027640">
    <property type="entry name" value="Kinesin-like_fam"/>
</dbReference>
<dbReference type="RefSeq" id="XP_008861949.1">
    <property type="nucleotide sequence ID" value="XM_008863727.1"/>
</dbReference>
<dbReference type="STRING" id="157072.A0A024UX41"/>
<dbReference type="AlphaFoldDB" id="A0A024UX41"/>
<evidence type="ECO:0000256" key="4">
    <source>
        <dbReference type="ARBA" id="ARBA00022840"/>
    </source>
</evidence>
<gene>
    <name evidence="9" type="ORF">H310_00815</name>
</gene>
<feature type="binding site" evidence="6">
    <location>
        <begin position="85"/>
        <end position="92"/>
    </location>
    <ligand>
        <name>ATP</name>
        <dbReference type="ChEBI" id="CHEBI:30616"/>
    </ligand>
</feature>
<dbReference type="GO" id="GO:0007018">
    <property type="term" value="P:microtubule-based movement"/>
    <property type="evidence" value="ECO:0007669"/>
    <property type="project" value="InterPro"/>
</dbReference>
<dbReference type="PRINTS" id="PR00380">
    <property type="entry name" value="KINESINHEAVY"/>
</dbReference>
<dbReference type="InterPro" id="IPR036961">
    <property type="entry name" value="Kinesin_motor_dom_sf"/>
</dbReference>
<dbReference type="SMART" id="SM00129">
    <property type="entry name" value="KISc"/>
    <property type="match status" value="1"/>
</dbReference>
<dbReference type="OrthoDB" id="3176171at2759"/>
<evidence type="ECO:0000256" key="1">
    <source>
        <dbReference type="ARBA" id="ARBA00004496"/>
    </source>
</evidence>
<evidence type="ECO:0000256" key="7">
    <source>
        <dbReference type="SAM" id="MobiDB-lite"/>
    </source>
</evidence>
<keyword evidence="5" id="KW-0175">Coiled coil</keyword>
<protein>
    <recommendedName>
        <fullName evidence="8">Kinesin motor domain-containing protein</fullName>
    </recommendedName>
</protein>
<dbReference type="Pfam" id="PF00225">
    <property type="entry name" value="Kinesin"/>
    <property type="match status" value="1"/>
</dbReference>
<dbReference type="InterPro" id="IPR027417">
    <property type="entry name" value="P-loop_NTPase"/>
</dbReference>
<dbReference type="SUPFAM" id="SSF52540">
    <property type="entry name" value="P-loop containing nucleoside triphosphate hydrolases"/>
    <property type="match status" value="1"/>
</dbReference>
<organism evidence="9">
    <name type="scientific">Aphanomyces invadans</name>
    <dbReference type="NCBI Taxonomy" id="157072"/>
    <lineage>
        <taxon>Eukaryota</taxon>
        <taxon>Sar</taxon>
        <taxon>Stramenopiles</taxon>
        <taxon>Oomycota</taxon>
        <taxon>Saprolegniomycetes</taxon>
        <taxon>Saprolegniales</taxon>
        <taxon>Verrucalvaceae</taxon>
        <taxon>Aphanomyces</taxon>
    </lineage>
</organism>
<dbReference type="VEuPathDB" id="FungiDB:H310_00815"/>
<keyword evidence="2" id="KW-0963">Cytoplasm</keyword>
<evidence type="ECO:0000256" key="5">
    <source>
        <dbReference type="ARBA" id="ARBA00023054"/>
    </source>
</evidence>
<dbReference type="GeneID" id="20077865"/>
<dbReference type="EMBL" id="KI913952">
    <property type="protein sequence ID" value="ETW10538.1"/>
    <property type="molecule type" value="Genomic_DNA"/>
</dbReference>
<evidence type="ECO:0000259" key="8">
    <source>
        <dbReference type="PROSITE" id="PS50067"/>
    </source>
</evidence>
<sequence>MKSKIRVVVRVRPQLPAEKTHSCETLQLGNHTVRLGVTDSSQKEFRFDHVLGPSATQKEVYDTAGVAQSIASVLEGYHATLFAYGQTGSGKTYTMEGFEYERIASKASERASTKAKIDVASDRLGIVPRVILELFDALKTAAVIKNKAYRVKSSFVQIYNEQILDLFNPSSKQSVRSRRCDSAFLTNERGRFRCLKLRWAADQEFFVEDLTMVDSASGEEMLLKFTEGVKDKIMATTNMNAASSRSHCIYTIYVESIDLENPSLVTTTKLCLVDLAGSERIVKTGATGVTLQESIGINKSLFVLRQVIQVLSDEANMNPTGQNAVAKTHVPYRDSKLTSLLKHSLGGNSITVMIVCLSPSDLCYEENLSTLQYAARAQQISNTPVKNAGEAHKVLVQQLRDTIQSLHAQLAEANATIERLQQRRPKPLRIHSGASHTATTSHPALPNDTKTTTQDDSSNQVEDDSDGESSFVYDEIARPEAIVQKAIPPWPSAWTWLSSIFQAFHTRPTGHHAFAESDKAYMFTVHPMSSWPLNKKPPGDLGVGMAIA</sequence>
<dbReference type="PROSITE" id="PS50067">
    <property type="entry name" value="KINESIN_MOTOR_2"/>
    <property type="match status" value="1"/>
</dbReference>
<evidence type="ECO:0000256" key="3">
    <source>
        <dbReference type="ARBA" id="ARBA00022741"/>
    </source>
</evidence>
<dbReference type="GO" id="GO:0007052">
    <property type="term" value="P:mitotic spindle organization"/>
    <property type="evidence" value="ECO:0007669"/>
    <property type="project" value="TreeGrafter"/>
</dbReference>
<dbReference type="PANTHER" id="PTHR47969:SF15">
    <property type="entry name" value="CHROMOSOME-ASSOCIATED KINESIN KIF4A-RELATED"/>
    <property type="match status" value="1"/>
</dbReference>
<dbReference type="Gene3D" id="3.40.850.10">
    <property type="entry name" value="Kinesin motor domain"/>
    <property type="match status" value="1"/>
</dbReference>
<dbReference type="GO" id="GO:0051231">
    <property type="term" value="P:spindle elongation"/>
    <property type="evidence" value="ECO:0007669"/>
    <property type="project" value="TreeGrafter"/>
</dbReference>
<evidence type="ECO:0000256" key="6">
    <source>
        <dbReference type="PROSITE-ProRule" id="PRU00283"/>
    </source>
</evidence>
<keyword evidence="4 6" id="KW-0067">ATP-binding</keyword>
<dbReference type="CDD" id="cd00106">
    <property type="entry name" value="KISc"/>
    <property type="match status" value="1"/>
</dbReference>
<dbReference type="EMBL" id="KI913952">
    <property type="protein sequence ID" value="ETW10539.1"/>
    <property type="molecule type" value="Genomic_DNA"/>
</dbReference>
<dbReference type="GO" id="GO:0005875">
    <property type="term" value="C:microtubule associated complex"/>
    <property type="evidence" value="ECO:0007669"/>
    <property type="project" value="TreeGrafter"/>
</dbReference>
<evidence type="ECO:0000256" key="2">
    <source>
        <dbReference type="ARBA" id="ARBA00022490"/>
    </source>
</evidence>
<dbReference type="GO" id="GO:0005524">
    <property type="term" value="F:ATP binding"/>
    <property type="evidence" value="ECO:0007669"/>
    <property type="project" value="UniProtKB-UniRule"/>
</dbReference>
<proteinExistence type="inferred from homology"/>